<evidence type="ECO:0000313" key="3">
    <source>
        <dbReference type="EMBL" id="PSN82309.1"/>
    </source>
</evidence>
<dbReference type="InterPro" id="IPR016166">
    <property type="entry name" value="FAD-bd_PCMH"/>
</dbReference>
<dbReference type="PANTHER" id="PTHR11748">
    <property type="entry name" value="D-LACTATE DEHYDROGENASE"/>
    <property type="match status" value="1"/>
</dbReference>
<dbReference type="GO" id="GO:0004458">
    <property type="term" value="F:D-lactate dehydrogenase (cytochrome) activity"/>
    <property type="evidence" value="ECO:0007669"/>
    <property type="project" value="TreeGrafter"/>
</dbReference>
<proteinExistence type="inferred from homology"/>
<name>A0A2R6A7I3_9ARCH</name>
<dbReference type="GO" id="GO:0008720">
    <property type="term" value="F:D-lactate dehydrogenase (NAD+) activity"/>
    <property type="evidence" value="ECO:0007669"/>
    <property type="project" value="TreeGrafter"/>
</dbReference>
<dbReference type="InterPro" id="IPR006094">
    <property type="entry name" value="Oxid_FAD_bind_N"/>
</dbReference>
<reference evidence="3 4" key="1">
    <citation type="submission" date="2017-04" db="EMBL/GenBank/DDBJ databases">
        <title>Novel microbial lineages endemic to geothermal iron-oxide mats fill important gaps in the evolutionary history of Archaea.</title>
        <authorList>
            <person name="Jay Z.J."/>
            <person name="Beam J.P."/>
            <person name="Dlakic M."/>
            <person name="Rusch D.B."/>
            <person name="Kozubal M.A."/>
            <person name="Inskeep W.P."/>
        </authorList>
    </citation>
    <scope>NUCLEOTIDE SEQUENCE [LARGE SCALE GENOMIC DNA]</scope>
    <source>
        <strain evidence="3">OSP_D</strain>
    </source>
</reference>
<dbReference type="InterPro" id="IPR016169">
    <property type="entry name" value="FAD-bd_PCMH_sub2"/>
</dbReference>
<accession>A0A2R6A7I3</accession>
<dbReference type="Pfam" id="PF01565">
    <property type="entry name" value="FAD_binding_4"/>
    <property type="match status" value="1"/>
</dbReference>
<protein>
    <recommendedName>
        <fullName evidence="2">FAD-binding PCMH-type domain-containing protein</fullName>
    </recommendedName>
</protein>
<dbReference type="AlphaFoldDB" id="A0A2R6A7I3"/>
<dbReference type="InterPro" id="IPR036318">
    <property type="entry name" value="FAD-bd_PCMH-like_sf"/>
</dbReference>
<gene>
    <name evidence="3" type="ORF">B9Q01_08380</name>
</gene>
<comment type="similarity">
    <text evidence="1">Belongs to the FAD-binding oxidoreductase/transferase type 4 family.</text>
</comment>
<sequence>MQRFYVDWVDRLSKLAEVKDGFHTKEVKTSVSAYPVNFSEVREVLKFCCDFSLKLYPMGFGTHPIGPSVKADVALVLSRLNRIKEVTSVYASVEAGCAFSELKRELEKRSLFIPFDYTGSAGGLASTNSVSVFSTWYGFPRENLLGAKLCTGDGVVLNSGSKTTKFSSGYKVWKSLAGSLGWLGVYLELYYRVYPLPECFLSAEADVSLFEKLLYGETRPGALWVEFSDSHEKLFAIFFGFTSALERLKLNAKLSSGLTQPSELEGNVVSLFSVRGKELETTRRALKLLKGVRAIVYAGCGLSRIEVKDFSGIDEVRRFATLVVEKGEYQGDYWGFRSPTLSKLKRALDPCFALSPGKFEQVY</sequence>
<dbReference type="Proteomes" id="UP000240880">
    <property type="component" value="Unassembled WGS sequence"/>
</dbReference>
<evidence type="ECO:0000259" key="2">
    <source>
        <dbReference type="PROSITE" id="PS51387"/>
    </source>
</evidence>
<dbReference type="SUPFAM" id="SSF56176">
    <property type="entry name" value="FAD-binding/transporter-associated domain-like"/>
    <property type="match status" value="1"/>
</dbReference>
<organism evidence="3 4">
    <name type="scientific">Candidatus Marsarchaeota G1 archaeon OSP_D</name>
    <dbReference type="NCBI Taxonomy" id="1978155"/>
    <lineage>
        <taxon>Archaea</taxon>
        <taxon>Candidatus Marsarchaeota</taxon>
        <taxon>Candidatus Marsarchaeota group 1</taxon>
    </lineage>
</organism>
<dbReference type="GO" id="GO:0071949">
    <property type="term" value="F:FAD binding"/>
    <property type="evidence" value="ECO:0007669"/>
    <property type="project" value="InterPro"/>
</dbReference>
<evidence type="ECO:0000256" key="1">
    <source>
        <dbReference type="ARBA" id="ARBA00008000"/>
    </source>
</evidence>
<feature type="domain" description="FAD-binding PCMH-type" evidence="2">
    <location>
        <begin position="24"/>
        <end position="196"/>
    </location>
</feature>
<dbReference type="PROSITE" id="PS51387">
    <property type="entry name" value="FAD_PCMH"/>
    <property type="match status" value="1"/>
</dbReference>
<comment type="caution">
    <text evidence="3">The sequence shown here is derived from an EMBL/GenBank/DDBJ whole genome shotgun (WGS) entry which is preliminary data.</text>
</comment>
<dbReference type="PANTHER" id="PTHR11748:SF111">
    <property type="entry name" value="D-LACTATE DEHYDROGENASE, MITOCHONDRIAL-RELATED"/>
    <property type="match status" value="1"/>
</dbReference>
<dbReference type="Gene3D" id="3.30.465.10">
    <property type="match status" value="1"/>
</dbReference>
<evidence type="ECO:0000313" key="4">
    <source>
        <dbReference type="Proteomes" id="UP000240880"/>
    </source>
</evidence>
<dbReference type="GO" id="GO:1903457">
    <property type="term" value="P:lactate catabolic process"/>
    <property type="evidence" value="ECO:0007669"/>
    <property type="project" value="TreeGrafter"/>
</dbReference>
<dbReference type="EMBL" id="NEXC01000083">
    <property type="protein sequence ID" value="PSN82309.1"/>
    <property type="molecule type" value="Genomic_DNA"/>
</dbReference>